<keyword evidence="3" id="KW-1185">Reference proteome</keyword>
<reference evidence="2 3" key="1">
    <citation type="submission" date="2018-06" db="EMBL/GenBank/DDBJ databases">
        <authorList>
            <consortium name="Pathogen Informatics"/>
            <person name="Doyle S."/>
        </authorList>
    </citation>
    <scope>NUCLEOTIDE SEQUENCE [LARGE SCALE GENOMIC DNA]</scope>
    <source>
        <strain evidence="2 3">NCTC11087</strain>
    </source>
</reference>
<keyword evidence="1" id="KW-1133">Transmembrane helix</keyword>
<dbReference type="AlphaFoldDB" id="A0A380LNE7"/>
<dbReference type="RefSeq" id="WP_022789852.1">
    <property type="nucleotide sequence ID" value="NZ_UHFX01000003.1"/>
</dbReference>
<evidence type="ECO:0000313" key="3">
    <source>
        <dbReference type="Proteomes" id="UP000255523"/>
    </source>
</evidence>
<feature type="transmembrane region" description="Helical" evidence="1">
    <location>
        <begin position="530"/>
        <end position="549"/>
    </location>
</feature>
<accession>A0A380LNE7</accession>
<keyword evidence="1" id="KW-0812">Transmembrane</keyword>
<dbReference type="EMBL" id="UHFX01000003">
    <property type="protein sequence ID" value="SUO03376.1"/>
    <property type="molecule type" value="Genomic_DNA"/>
</dbReference>
<protein>
    <submittedName>
        <fullName evidence="2">Uncharacterized protein</fullName>
    </submittedName>
</protein>
<name>A0A380LNE7_9FIRM</name>
<dbReference type="Proteomes" id="UP000255523">
    <property type="component" value="Unassembled WGS sequence"/>
</dbReference>
<organism evidence="2 3">
    <name type="scientific">Faecalicoccus pleomorphus</name>
    <dbReference type="NCBI Taxonomy" id="1323"/>
    <lineage>
        <taxon>Bacteria</taxon>
        <taxon>Bacillati</taxon>
        <taxon>Bacillota</taxon>
        <taxon>Erysipelotrichia</taxon>
        <taxon>Erysipelotrichales</taxon>
        <taxon>Erysipelotrichaceae</taxon>
        <taxon>Faecalicoccus</taxon>
    </lineage>
</organism>
<evidence type="ECO:0000313" key="2">
    <source>
        <dbReference type="EMBL" id="SUO03376.1"/>
    </source>
</evidence>
<evidence type="ECO:0000256" key="1">
    <source>
        <dbReference type="SAM" id="Phobius"/>
    </source>
</evidence>
<dbReference type="GeneID" id="77461231"/>
<gene>
    <name evidence="2" type="ORF">NCTC11087_00236</name>
</gene>
<keyword evidence="1" id="KW-0472">Membrane</keyword>
<sequence length="559" mass="65115">MKRWFLWINIVWLFLPMTVYAWEHPPDAIQVYYQKKPVLEHVEYDEADSFEIISDDSKIQVLIDDRDVPIVWEEHKGSVPFSKQAHHVQIVKEKTIIKEFWIQEPKPVYAHAQFVSTTEGQWSLQVTFDAPIADEIYMLVQKEEQVIDEIACQNQKEIPYKLQNGVFKVHLYDRQNPNHVLKINDQDTFTFHFSETEPEIQTEVNEISGSRDKELLIHWPEFVKEKSVIVDQMVVEADDRFVLKATEGQQKTVSVVLKATDLFGRTALKPVDVLLDAKPPVLTLLHGQQPVMANQLYILYEKKEFIFFWDEPIEQQLDIYVNDQKIPSGQLNTLWQSLKNKDRLKLVCQGKDLQGNISSYSYEFQYQTQIESLLLQASTVQKKSEKVVQVQTKDPYFGSYLDSRSIWRTWKKNEDQKIILEKKEVHLQDRTKPMMRFMAENGGSLSHLQKGDVLRLTLLNTESYSNDHFTDIQINGKKMDADQIHKDALHNEYVLITLKDKETKIVASAEDKSGNIAEIQQTFTLEETKFYGYWLLVIPGLVGILGLLWKVKHGKIKGS</sequence>
<proteinExistence type="predicted"/>